<keyword evidence="2" id="KW-1185">Reference proteome</keyword>
<sequence>MRCLHYLDGGTMYIYNNSSMLELMKKFTRGQEIIRNGITKSVSNFLSLQSMLKQKSRLKHMFNNPELSADLACGKKPQTVTCVGIIDDNEFWRALEESVAVSEPFLKVMREVAGGKLTMGSFTN</sequence>
<evidence type="ECO:0000313" key="2">
    <source>
        <dbReference type="Proteomes" id="UP000834106"/>
    </source>
</evidence>
<proteinExistence type="predicted"/>
<reference evidence="1" key="1">
    <citation type="submission" date="2023-05" db="EMBL/GenBank/DDBJ databases">
        <authorList>
            <person name="Huff M."/>
        </authorList>
    </citation>
    <scope>NUCLEOTIDE SEQUENCE</scope>
</reference>
<dbReference type="AlphaFoldDB" id="A0AAD1Z8W1"/>
<protein>
    <submittedName>
        <fullName evidence="1">Uncharacterized protein</fullName>
    </submittedName>
</protein>
<dbReference type="EMBL" id="OU503042">
    <property type="protein sequence ID" value="CAI9765421.1"/>
    <property type="molecule type" value="Genomic_DNA"/>
</dbReference>
<name>A0AAD1Z8W1_9LAMI</name>
<organism evidence="1 2">
    <name type="scientific">Fraxinus pennsylvanica</name>
    <dbReference type="NCBI Taxonomy" id="56036"/>
    <lineage>
        <taxon>Eukaryota</taxon>
        <taxon>Viridiplantae</taxon>
        <taxon>Streptophyta</taxon>
        <taxon>Embryophyta</taxon>
        <taxon>Tracheophyta</taxon>
        <taxon>Spermatophyta</taxon>
        <taxon>Magnoliopsida</taxon>
        <taxon>eudicotyledons</taxon>
        <taxon>Gunneridae</taxon>
        <taxon>Pentapetalae</taxon>
        <taxon>asterids</taxon>
        <taxon>lamiids</taxon>
        <taxon>Lamiales</taxon>
        <taxon>Oleaceae</taxon>
        <taxon>Oleeae</taxon>
        <taxon>Fraxinus</taxon>
    </lineage>
</organism>
<evidence type="ECO:0000313" key="1">
    <source>
        <dbReference type="EMBL" id="CAI9765421.1"/>
    </source>
</evidence>
<gene>
    <name evidence="1" type="ORF">FPE_LOCUS12851</name>
</gene>
<dbReference type="Proteomes" id="UP000834106">
    <property type="component" value="Chromosome 7"/>
</dbReference>
<accession>A0AAD1Z8W1</accession>